<evidence type="ECO:0000313" key="3">
    <source>
        <dbReference type="Proteomes" id="UP000268048"/>
    </source>
</evidence>
<protein>
    <submittedName>
        <fullName evidence="2">Glycosyl hydrolase, family 5</fullName>
    </submittedName>
</protein>
<dbReference type="Proteomes" id="UP000268048">
    <property type="component" value="Chromosome"/>
</dbReference>
<dbReference type="EMBL" id="CP027753">
    <property type="protein sequence ID" value="AZE51338.1"/>
    <property type="molecule type" value="Genomic_DNA"/>
</dbReference>
<gene>
    <name evidence="2" type="ORF">C4K04_5700</name>
</gene>
<evidence type="ECO:0000313" key="2">
    <source>
        <dbReference type="EMBL" id="AZE51338.1"/>
    </source>
</evidence>
<name>A0A3G7TY55_9PSED</name>
<organism evidence="2 3">
    <name type="scientific">Pseudomonas chlororaphis</name>
    <dbReference type="NCBI Taxonomy" id="587753"/>
    <lineage>
        <taxon>Bacteria</taxon>
        <taxon>Pseudomonadati</taxon>
        <taxon>Pseudomonadota</taxon>
        <taxon>Gammaproteobacteria</taxon>
        <taxon>Pseudomonadales</taxon>
        <taxon>Pseudomonadaceae</taxon>
        <taxon>Pseudomonas</taxon>
    </lineage>
</organism>
<proteinExistence type="predicted"/>
<evidence type="ECO:0000256" key="1">
    <source>
        <dbReference type="SAM" id="SignalP"/>
    </source>
</evidence>
<sequence>MQKKLRNHILLLFCLATNVSAADLISFWDKPEYGGNSFNRLPPNQVYLDALHAYGASWVRLSYDKWKPVEQDFLIGNADHYKGLVAKETLKKPSRIW</sequence>
<dbReference type="GO" id="GO:0016787">
    <property type="term" value="F:hydrolase activity"/>
    <property type="evidence" value="ECO:0007669"/>
    <property type="project" value="UniProtKB-KW"/>
</dbReference>
<keyword evidence="1" id="KW-0732">Signal</keyword>
<dbReference type="AlphaFoldDB" id="A0A3G7TY55"/>
<keyword evidence="2" id="KW-0378">Hydrolase</keyword>
<reference evidence="2 3" key="1">
    <citation type="submission" date="2018-03" db="EMBL/GenBank/DDBJ databases">
        <title>Diversity of phytobeneficial traits revealed by whole-genome analysis of worldwide-isolated phenazine-producing Pseudomonas spp.</title>
        <authorList>
            <person name="Biessy A."/>
            <person name="Novinscak A."/>
            <person name="Blom J."/>
            <person name="Leger G."/>
            <person name="Thomashow L.S."/>
            <person name="Cazorla F.M."/>
            <person name="Josic D."/>
            <person name="Filion M."/>
        </authorList>
    </citation>
    <scope>NUCLEOTIDE SEQUENCE [LARGE SCALE GENOMIC DNA]</scope>
    <source>
        <strain evidence="2 3">B25</strain>
    </source>
</reference>
<feature type="signal peptide" evidence="1">
    <location>
        <begin position="1"/>
        <end position="21"/>
    </location>
</feature>
<feature type="chain" id="PRO_5017986969" evidence="1">
    <location>
        <begin position="22"/>
        <end position="97"/>
    </location>
</feature>
<accession>A0A3G7TY55</accession>